<keyword evidence="4" id="KW-0963">Cytoplasm</keyword>
<dbReference type="InterPro" id="IPR037103">
    <property type="entry name" value="Tubulin/FtsZ-like_C"/>
</dbReference>
<comment type="function">
    <text evidence="4 6">Essential cell division protein that forms a contractile ring structure (Z ring) at the future cell division site. The regulation of the ring assembly controls the timing and the location of cell division. One of the functions of the FtsZ ring is to recruit other cell division proteins to the septum to produce a new cell wall between the dividing cells. Binds GTP and shows GTPase activity.</text>
</comment>
<dbReference type="InterPro" id="IPR003008">
    <property type="entry name" value="Tubulin_FtsZ_GTPase"/>
</dbReference>
<accession>A0A1F6FG90</accession>
<organism evidence="10 11">
    <name type="scientific">Candidatus Kaiserbacteria bacterium RIFCSPLOWO2_12_FULL_45_26</name>
    <dbReference type="NCBI Taxonomy" id="1798525"/>
    <lineage>
        <taxon>Bacteria</taxon>
        <taxon>Candidatus Kaiseribacteriota</taxon>
    </lineage>
</organism>
<feature type="binding site" evidence="4">
    <location>
        <position position="187"/>
    </location>
    <ligand>
        <name>GTP</name>
        <dbReference type="ChEBI" id="CHEBI:37565"/>
    </ligand>
</feature>
<dbReference type="SUPFAM" id="SSF52490">
    <property type="entry name" value="Tubulin nucleotide-binding domain-like"/>
    <property type="match status" value="1"/>
</dbReference>
<keyword evidence="4 6" id="KW-0717">Septation</keyword>
<dbReference type="STRING" id="1798525.A3G90_02240"/>
<feature type="binding site" evidence="4">
    <location>
        <position position="139"/>
    </location>
    <ligand>
        <name>GTP</name>
        <dbReference type="ChEBI" id="CHEBI:37565"/>
    </ligand>
</feature>
<feature type="compositionally biased region" description="Basic and acidic residues" evidence="7">
    <location>
        <begin position="77"/>
        <end position="86"/>
    </location>
</feature>
<dbReference type="GO" id="GO:0003924">
    <property type="term" value="F:GTPase activity"/>
    <property type="evidence" value="ECO:0007669"/>
    <property type="project" value="UniProtKB-UniRule"/>
</dbReference>
<comment type="subunit">
    <text evidence="4">Homodimer. Polymerizes to form a dynamic ring structure in a strictly GTP-dependent manner. Interacts directly with several other division proteins.</text>
</comment>
<dbReference type="NCBIfam" id="TIGR00065">
    <property type="entry name" value="ftsZ"/>
    <property type="match status" value="1"/>
</dbReference>
<sequence length="415" mass="44430">MEQIKSDVESFARIRVIGVGGSGNNAVNYMVGSKVKGVEFIAINSDAQDLHHSLAKKKIHIGKNLTRGLGAGGNPEQGRRAAEETREEINNSIKGSDMIFVTCGMGGGTGTGAAPVIAKIARESGALTVGVVTKPFLFEGQERMRLALQGIEELKKEVDALITIPNDRLLAIVDRETTVRNAFEQCDNVLKQAVEGISDLITMPGIINVDFADIRSVMENAGSALMGVGVSTGEKRAEEAARSAINSPLLEVSITGAKGVLFAIAGGDDLAMLEVQDAARIITESIDPHAKVIFGAIKDEKLKKNEIKVTVIATGFPEETSGTQNTISRRIPTAAPSRVEPEDEMVEPSRGKIFNSLSVPRRPEAEMTPEPTMSQAAPKAPEMLKRDPKPVDPIDEDDGDDWGAVPAFLRRSKLK</sequence>
<dbReference type="PROSITE" id="PS01135">
    <property type="entry name" value="FTSZ_2"/>
    <property type="match status" value="1"/>
</dbReference>
<dbReference type="FunFam" id="3.40.50.1440:FF:000001">
    <property type="entry name" value="Cell division protein FtsZ"/>
    <property type="match status" value="1"/>
</dbReference>
<keyword evidence="2 4" id="KW-0547">Nucleotide-binding</keyword>
<dbReference type="GO" id="GO:0032153">
    <property type="term" value="C:cell division site"/>
    <property type="evidence" value="ECO:0007669"/>
    <property type="project" value="UniProtKB-UniRule"/>
</dbReference>
<evidence type="ECO:0000313" key="11">
    <source>
        <dbReference type="Proteomes" id="UP000177325"/>
    </source>
</evidence>
<dbReference type="InterPro" id="IPR000158">
    <property type="entry name" value="Cell_div_FtsZ"/>
</dbReference>
<dbReference type="GO" id="GO:0043093">
    <property type="term" value="P:FtsZ-dependent cytokinesis"/>
    <property type="evidence" value="ECO:0007669"/>
    <property type="project" value="UniProtKB-UniRule"/>
</dbReference>
<feature type="binding site" evidence="4">
    <location>
        <begin position="108"/>
        <end position="110"/>
    </location>
    <ligand>
        <name>GTP</name>
        <dbReference type="ChEBI" id="CHEBI:37565"/>
    </ligand>
</feature>
<evidence type="ECO:0000256" key="6">
    <source>
        <dbReference type="RuleBase" id="RU000631"/>
    </source>
</evidence>
<name>A0A1F6FG90_9BACT</name>
<feature type="region of interest" description="Disordered" evidence="7">
    <location>
        <begin position="355"/>
        <end position="415"/>
    </location>
</feature>
<dbReference type="InterPro" id="IPR008280">
    <property type="entry name" value="Tub_FtsZ_C"/>
</dbReference>
<dbReference type="Gene3D" id="3.40.50.1440">
    <property type="entry name" value="Tubulin/FtsZ, GTPase domain"/>
    <property type="match status" value="1"/>
</dbReference>
<feature type="compositionally biased region" description="Basic and acidic residues" evidence="7">
    <location>
        <begin position="382"/>
        <end position="392"/>
    </location>
</feature>
<dbReference type="GO" id="GO:0000917">
    <property type="term" value="P:division septum assembly"/>
    <property type="evidence" value="ECO:0007669"/>
    <property type="project" value="UniProtKB-KW"/>
</dbReference>
<dbReference type="AlphaFoldDB" id="A0A1F6FG90"/>
<dbReference type="SUPFAM" id="SSF55307">
    <property type="entry name" value="Tubulin C-terminal domain-like"/>
    <property type="match status" value="1"/>
</dbReference>
<dbReference type="PROSITE" id="PS01134">
    <property type="entry name" value="FTSZ_1"/>
    <property type="match status" value="1"/>
</dbReference>
<evidence type="ECO:0000256" key="7">
    <source>
        <dbReference type="SAM" id="MobiDB-lite"/>
    </source>
</evidence>
<comment type="caution">
    <text evidence="4">Lacks conserved residue(s) required for the propagation of feature annotation.</text>
</comment>
<dbReference type="InterPro" id="IPR045061">
    <property type="entry name" value="FtsZ/CetZ"/>
</dbReference>
<dbReference type="SMART" id="SM00864">
    <property type="entry name" value="Tubulin"/>
    <property type="match status" value="1"/>
</dbReference>
<protein>
    <recommendedName>
        <fullName evidence="4 5">Cell division protein FtsZ</fullName>
    </recommendedName>
</protein>
<dbReference type="InterPro" id="IPR020805">
    <property type="entry name" value="Cell_div_FtsZ_CS"/>
</dbReference>
<evidence type="ECO:0000256" key="3">
    <source>
        <dbReference type="ARBA" id="ARBA00023134"/>
    </source>
</evidence>
<dbReference type="InterPro" id="IPR018316">
    <property type="entry name" value="Tubulin/FtsZ_2-layer-sand-dom"/>
</dbReference>
<comment type="caution">
    <text evidence="10">The sequence shown here is derived from an EMBL/GenBank/DDBJ whole genome shotgun (WGS) entry which is preliminary data.</text>
</comment>
<evidence type="ECO:0000313" key="10">
    <source>
        <dbReference type="EMBL" id="OGG84874.1"/>
    </source>
</evidence>
<evidence type="ECO:0000259" key="8">
    <source>
        <dbReference type="SMART" id="SM00864"/>
    </source>
</evidence>
<keyword evidence="3 4" id="KW-0342">GTP-binding</keyword>
<feature type="binding site" evidence="4">
    <location>
        <position position="143"/>
    </location>
    <ligand>
        <name>GTP</name>
        <dbReference type="ChEBI" id="CHEBI:37565"/>
    </ligand>
</feature>
<dbReference type="Gene3D" id="3.30.1330.20">
    <property type="entry name" value="Tubulin/FtsZ, C-terminal domain"/>
    <property type="match status" value="1"/>
</dbReference>
<dbReference type="PRINTS" id="PR00423">
    <property type="entry name" value="CELLDVISFTSZ"/>
</dbReference>
<dbReference type="PANTHER" id="PTHR30314:SF3">
    <property type="entry name" value="MITOCHONDRIAL DIVISION PROTEIN FSZA"/>
    <property type="match status" value="1"/>
</dbReference>
<dbReference type="InterPro" id="IPR036525">
    <property type="entry name" value="Tubulin/FtsZ_GTPase_sf"/>
</dbReference>
<feature type="region of interest" description="Disordered" evidence="7">
    <location>
        <begin position="66"/>
        <end position="86"/>
    </location>
</feature>
<evidence type="ECO:0000256" key="5">
    <source>
        <dbReference type="NCBIfam" id="TIGR00065"/>
    </source>
</evidence>
<dbReference type="SMART" id="SM00865">
    <property type="entry name" value="Tubulin_C"/>
    <property type="match status" value="1"/>
</dbReference>
<evidence type="ECO:0000259" key="9">
    <source>
        <dbReference type="SMART" id="SM00865"/>
    </source>
</evidence>
<comment type="subcellular location">
    <subcellularLocation>
        <location evidence="4">Cytoplasm</location>
    </subcellularLocation>
    <text evidence="4">Assembles at midcell at the inner surface of the cytoplasmic membrane.</text>
</comment>
<feature type="domain" description="Tubulin/FtsZ 2-layer sandwich" evidence="9">
    <location>
        <begin position="207"/>
        <end position="325"/>
    </location>
</feature>
<evidence type="ECO:0000256" key="2">
    <source>
        <dbReference type="ARBA" id="ARBA00022741"/>
    </source>
</evidence>
<comment type="similarity">
    <text evidence="1 4 6">Belongs to the FtsZ family.</text>
</comment>
<dbReference type="InterPro" id="IPR024757">
    <property type="entry name" value="FtsZ_C"/>
</dbReference>
<dbReference type="PANTHER" id="PTHR30314">
    <property type="entry name" value="CELL DIVISION PROTEIN FTSZ-RELATED"/>
    <property type="match status" value="1"/>
</dbReference>
<gene>
    <name evidence="4" type="primary">ftsZ</name>
    <name evidence="10" type="ORF">A3G90_02240</name>
</gene>
<dbReference type="HAMAP" id="MF_00909">
    <property type="entry name" value="FtsZ"/>
    <property type="match status" value="1"/>
</dbReference>
<dbReference type="EMBL" id="MFMM01000001">
    <property type="protein sequence ID" value="OGG84874.1"/>
    <property type="molecule type" value="Genomic_DNA"/>
</dbReference>
<dbReference type="Pfam" id="PF12327">
    <property type="entry name" value="FtsZ_C"/>
    <property type="match status" value="1"/>
</dbReference>
<dbReference type="GO" id="GO:0005525">
    <property type="term" value="F:GTP binding"/>
    <property type="evidence" value="ECO:0007669"/>
    <property type="project" value="UniProtKB-UniRule"/>
</dbReference>
<evidence type="ECO:0000256" key="1">
    <source>
        <dbReference type="ARBA" id="ARBA00009690"/>
    </source>
</evidence>
<dbReference type="Pfam" id="PF00091">
    <property type="entry name" value="Tubulin"/>
    <property type="match status" value="1"/>
</dbReference>
<dbReference type="CDD" id="cd02201">
    <property type="entry name" value="FtsZ_type1"/>
    <property type="match status" value="1"/>
</dbReference>
<feature type="domain" description="Tubulin/FtsZ GTPase" evidence="8">
    <location>
        <begin position="13"/>
        <end position="205"/>
    </location>
</feature>
<keyword evidence="4 6" id="KW-0132">Cell division</keyword>
<keyword evidence="4 6" id="KW-0131">Cell cycle</keyword>
<evidence type="ECO:0000256" key="4">
    <source>
        <dbReference type="HAMAP-Rule" id="MF_00909"/>
    </source>
</evidence>
<dbReference type="Proteomes" id="UP000177325">
    <property type="component" value="Unassembled WGS sequence"/>
</dbReference>
<dbReference type="GO" id="GO:0005737">
    <property type="term" value="C:cytoplasm"/>
    <property type="evidence" value="ECO:0007669"/>
    <property type="project" value="UniProtKB-SubCell"/>
</dbReference>
<reference evidence="10 11" key="1">
    <citation type="journal article" date="2016" name="Nat. Commun.">
        <title>Thousands of microbial genomes shed light on interconnected biogeochemical processes in an aquifer system.</title>
        <authorList>
            <person name="Anantharaman K."/>
            <person name="Brown C.T."/>
            <person name="Hug L.A."/>
            <person name="Sharon I."/>
            <person name="Castelle C.J."/>
            <person name="Probst A.J."/>
            <person name="Thomas B.C."/>
            <person name="Singh A."/>
            <person name="Wilkins M.J."/>
            <person name="Karaoz U."/>
            <person name="Brodie E.L."/>
            <person name="Williams K.H."/>
            <person name="Hubbard S.S."/>
            <person name="Banfield J.F."/>
        </authorList>
    </citation>
    <scope>NUCLEOTIDE SEQUENCE [LARGE SCALE GENOMIC DNA]</scope>
</reference>
<proteinExistence type="inferred from homology"/>
<dbReference type="GO" id="GO:0051258">
    <property type="term" value="P:protein polymerization"/>
    <property type="evidence" value="ECO:0007669"/>
    <property type="project" value="UniProtKB-UniRule"/>
</dbReference>